<dbReference type="InterPro" id="IPR027417">
    <property type="entry name" value="P-loop_NTPase"/>
</dbReference>
<proteinExistence type="predicted"/>
<gene>
    <name evidence="4" type="ORF">ACFO0B_01525</name>
</gene>
<evidence type="ECO:0000256" key="1">
    <source>
        <dbReference type="ARBA" id="ARBA00022741"/>
    </source>
</evidence>
<protein>
    <submittedName>
        <fullName evidence="4">ATP-binding protein</fullName>
    </submittedName>
</protein>
<dbReference type="InterPro" id="IPR041664">
    <property type="entry name" value="AAA_16"/>
</dbReference>
<dbReference type="PANTHER" id="PTHR16305:SF35">
    <property type="entry name" value="TRANSCRIPTIONAL ACTIVATOR DOMAIN"/>
    <property type="match status" value="1"/>
</dbReference>
<dbReference type="Pfam" id="PF13191">
    <property type="entry name" value="AAA_16"/>
    <property type="match status" value="1"/>
</dbReference>
<dbReference type="InterPro" id="IPR011990">
    <property type="entry name" value="TPR-like_helical_dom_sf"/>
</dbReference>
<name>A0ABV8DLF6_9NOCA</name>
<evidence type="ECO:0000256" key="2">
    <source>
        <dbReference type="ARBA" id="ARBA00022840"/>
    </source>
</evidence>
<comment type="caution">
    <text evidence="4">The sequence shown here is derived from an EMBL/GenBank/DDBJ whole genome shotgun (WGS) entry which is preliminary data.</text>
</comment>
<dbReference type="SUPFAM" id="SSF52540">
    <property type="entry name" value="P-loop containing nucleoside triphosphate hydrolases"/>
    <property type="match status" value="1"/>
</dbReference>
<keyword evidence="5" id="KW-1185">Reference proteome</keyword>
<evidence type="ECO:0000313" key="5">
    <source>
        <dbReference type="Proteomes" id="UP001595696"/>
    </source>
</evidence>
<dbReference type="GO" id="GO:0005524">
    <property type="term" value="F:ATP binding"/>
    <property type="evidence" value="ECO:0007669"/>
    <property type="project" value="UniProtKB-KW"/>
</dbReference>
<sequence>MALVDRVDEIATLLSEVDRSVELRQASVIVLRGEAGVGKTSLLAGFAHEAVQRHSSVHLLAGYGQAMLNSLASDSFQAVRECLRSLASSAQRSGSASRWQRVAQSFKENAPDWIESVPVVGQVLAAGVRTGQSYAASGGERTEMDSRLDQLLLLIEDIVTDTPLVMVLDDLHWADTATIDLLTAVALRVRGPLVLVLAYRSDQLKSTDQTHPLQRTVFKLCRYRPDTQVIDLPRLSPHDTEELVRRTVSRSNVPPGAVSQIVRLSAGNPLFAESLARVDHRSGHRPPQQITAVIEDRLSYLSADDQRLLETAALIGYNFEVDYLAQLARIDVDDVYERLHVLFDEHDLVRPAEQRSDLDRYRLHHPLFAQILRERGAANGPRWRRHHARLLQIIESEPDWDEEMYVRAAAVAVEASNREKAGPLALRAARRQFALGAVSKALDLARIAVQYDPCFATHALLAECLSAGGDHIASVDACAAGLATATSAEVPLTDVARLRLLWARNLRMTCQWSPAVEALDQLAADHPEPGEVLAETLNLYAEVALCGPTQDCERCIELCDQVAAMSTDPEVRSRAFGHRGLAHLAAGQPTEAERWLHRAIDVARSAGHPYAEYEAVHWLSKKTIACLEIDRSAELLAQLREMSQASGVASENPPHVRDLSRVLGLRGDLPDAANAFAVFADISQTTAAGLVSTTLACQLSEIESLSSPAAAEEFLDEIHRAAGEDFLMPNSRELLQSLVERLRSRPPGWSPVEFAAIEMGVAIDDARAADAIFRFDIPSLTQLRARPV</sequence>
<organism evidence="4 5">
    <name type="scientific">Nocardia jiangsuensis</name>
    <dbReference type="NCBI Taxonomy" id="1691563"/>
    <lineage>
        <taxon>Bacteria</taxon>
        <taxon>Bacillati</taxon>
        <taxon>Actinomycetota</taxon>
        <taxon>Actinomycetes</taxon>
        <taxon>Mycobacteriales</taxon>
        <taxon>Nocardiaceae</taxon>
        <taxon>Nocardia</taxon>
    </lineage>
</organism>
<reference evidence="5" key="1">
    <citation type="journal article" date="2019" name="Int. J. Syst. Evol. Microbiol.">
        <title>The Global Catalogue of Microorganisms (GCM) 10K type strain sequencing project: providing services to taxonomists for standard genome sequencing and annotation.</title>
        <authorList>
            <consortium name="The Broad Institute Genomics Platform"/>
            <consortium name="The Broad Institute Genome Sequencing Center for Infectious Disease"/>
            <person name="Wu L."/>
            <person name="Ma J."/>
        </authorList>
    </citation>
    <scope>NUCLEOTIDE SEQUENCE [LARGE SCALE GENOMIC DNA]</scope>
    <source>
        <strain evidence="5">CGMCC 4.7330</strain>
    </source>
</reference>
<dbReference type="SUPFAM" id="SSF48452">
    <property type="entry name" value="TPR-like"/>
    <property type="match status" value="2"/>
</dbReference>
<dbReference type="PANTHER" id="PTHR16305">
    <property type="entry name" value="TESTICULAR SOLUBLE ADENYLYL CYCLASE"/>
    <property type="match status" value="1"/>
</dbReference>
<evidence type="ECO:0000313" key="4">
    <source>
        <dbReference type="EMBL" id="MFC3960663.1"/>
    </source>
</evidence>
<dbReference type="Gene3D" id="3.40.50.300">
    <property type="entry name" value="P-loop containing nucleotide triphosphate hydrolases"/>
    <property type="match status" value="1"/>
</dbReference>
<dbReference type="Proteomes" id="UP001595696">
    <property type="component" value="Unassembled WGS sequence"/>
</dbReference>
<keyword evidence="2 4" id="KW-0067">ATP-binding</keyword>
<dbReference type="RefSeq" id="WP_378610425.1">
    <property type="nucleotide sequence ID" value="NZ_JBHSAX010000002.1"/>
</dbReference>
<accession>A0ABV8DLF6</accession>
<keyword evidence="1" id="KW-0547">Nucleotide-binding</keyword>
<feature type="domain" description="Orc1-like AAA ATPase" evidence="3">
    <location>
        <begin position="3"/>
        <end position="193"/>
    </location>
</feature>
<dbReference type="EMBL" id="JBHSAX010000002">
    <property type="protein sequence ID" value="MFC3960663.1"/>
    <property type="molecule type" value="Genomic_DNA"/>
</dbReference>
<evidence type="ECO:0000259" key="3">
    <source>
        <dbReference type="Pfam" id="PF13191"/>
    </source>
</evidence>
<dbReference type="Gene3D" id="1.25.40.10">
    <property type="entry name" value="Tetratricopeptide repeat domain"/>
    <property type="match status" value="1"/>
</dbReference>